<evidence type="ECO:0000256" key="1">
    <source>
        <dbReference type="ARBA" id="ARBA00009342"/>
    </source>
</evidence>
<proteinExistence type="inferred from homology"/>
<dbReference type="RefSeq" id="WP_014706064.1">
    <property type="nucleotide sequence ID" value="NC_017857.3"/>
</dbReference>
<evidence type="ECO:0000256" key="5">
    <source>
        <dbReference type="ARBA" id="ARBA00023315"/>
    </source>
</evidence>
<reference evidence="7 8" key="2">
    <citation type="journal article" date="2013" name="Int. J. Syst. Evol. Microbiol.">
        <title>Methylophaga nitratireducenticrescens sp. nov. and Methylophaga frappieri sp. nov., isolated from the biofilm of the methanol-fed denitrification system treating the seawater at the Montreal Biodome.</title>
        <authorList>
            <person name="Villeneuve C."/>
            <person name="Martineau C."/>
            <person name="Mauffrey F."/>
            <person name="Villemur R."/>
        </authorList>
    </citation>
    <scope>NUCLEOTIDE SEQUENCE [LARGE SCALE GENOMIC DNA]</scope>
    <source>
        <strain evidence="7 8">JAM1</strain>
    </source>
</reference>
<dbReference type="PANTHER" id="PTHR36449">
    <property type="entry name" value="ACETYLTRANSFERASE-RELATED"/>
    <property type="match status" value="1"/>
</dbReference>
<comment type="catalytic activity">
    <reaction evidence="6">
        <text>glycyl-tRNA(Gly) + acetyl-CoA = N-acetylglycyl-tRNA(Gly) + CoA + H(+)</text>
        <dbReference type="Rhea" id="RHEA:81867"/>
        <dbReference type="Rhea" id="RHEA-COMP:9683"/>
        <dbReference type="Rhea" id="RHEA-COMP:19766"/>
        <dbReference type="ChEBI" id="CHEBI:15378"/>
        <dbReference type="ChEBI" id="CHEBI:57287"/>
        <dbReference type="ChEBI" id="CHEBI:57288"/>
        <dbReference type="ChEBI" id="CHEBI:78522"/>
        <dbReference type="ChEBI" id="CHEBI:232036"/>
    </reaction>
</comment>
<accession>I1XH20</accession>
<reference evidence="7 8" key="1">
    <citation type="journal article" date="2012" name="J. Bacteriol.">
        <title>Complete genome sequences of Methylophaga sp. strain JAM1 and Methylophaga sp. strain JAM7.</title>
        <authorList>
            <person name="Villeneuve C."/>
            <person name="Martineau C."/>
            <person name="Mauffrey F."/>
            <person name="Villemur R."/>
        </authorList>
    </citation>
    <scope>NUCLEOTIDE SEQUENCE [LARGE SCALE GENOMIC DNA]</scope>
    <source>
        <strain evidence="7 8">JAM1</strain>
    </source>
</reference>
<evidence type="ECO:0000256" key="2">
    <source>
        <dbReference type="ARBA" id="ARBA00022491"/>
    </source>
</evidence>
<gene>
    <name evidence="7" type="ordered locus">Q7A_847</name>
</gene>
<sequence>MGVSAPTPLKDDHDISQFNCGNQTLNNWLQHTALKNERHDGSRTFVVCDDKRVVGYYTLAAGAIQRLDASGKVRRNMPEPVPVIVLGRLAVDLAYQGNRVGPGLLKDALLRVISISEQIGIKAMLVHAISEEAKNFYLHYGFTESPTNDMTLMITIKDAVAHL</sequence>
<dbReference type="AlphaFoldDB" id="I1XH20"/>
<evidence type="ECO:0000313" key="8">
    <source>
        <dbReference type="Proteomes" id="UP000009144"/>
    </source>
</evidence>
<evidence type="ECO:0000256" key="6">
    <source>
        <dbReference type="ARBA" id="ARBA00049880"/>
    </source>
</evidence>
<evidence type="ECO:0000313" key="7">
    <source>
        <dbReference type="EMBL" id="AFI83689.1"/>
    </source>
</evidence>
<dbReference type="Pfam" id="PF13508">
    <property type="entry name" value="Acetyltransf_7"/>
    <property type="match status" value="1"/>
</dbReference>
<keyword evidence="8" id="KW-1185">Reference proteome</keyword>
<dbReference type="GO" id="GO:0016747">
    <property type="term" value="F:acyltransferase activity, transferring groups other than amino-acyl groups"/>
    <property type="evidence" value="ECO:0007669"/>
    <property type="project" value="InterPro"/>
</dbReference>
<keyword evidence="3" id="KW-1277">Toxin-antitoxin system</keyword>
<dbReference type="PANTHER" id="PTHR36449:SF1">
    <property type="entry name" value="ACETYLTRANSFERASE"/>
    <property type="match status" value="1"/>
</dbReference>
<keyword evidence="4" id="KW-0808">Transferase</keyword>
<dbReference type="PATRIC" id="fig|754476.3.peg.835"/>
<evidence type="ECO:0000256" key="3">
    <source>
        <dbReference type="ARBA" id="ARBA00022649"/>
    </source>
</evidence>
<dbReference type="KEGG" id="mej:Q7A_847"/>
<dbReference type="HOGENOM" id="CLU_101288_0_0_6"/>
<dbReference type="SUPFAM" id="SSF55729">
    <property type="entry name" value="Acyl-CoA N-acyltransferases (Nat)"/>
    <property type="match status" value="1"/>
</dbReference>
<keyword evidence="2" id="KW-0678">Repressor</keyword>
<name>I1XH20_METNJ</name>
<dbReference type="InterPro" id="IPR000182">
    <property type="entry name" value="GNAT_dom"/>
</dbReference>
<dbReference type="OrthoDB" id="9799147at2"/>
<dbReference type="Proteomes" id="UP000009144">
    <property type="component" value="Chromosome"/>
</dbReference>
<dbReference type="InterPro" id="IPR016181">
    <property type="entry name" value="Acyl_CoA_acyltransferase"/>
</dbReference>
<protein>
    <submittedName>
        <fullName evidence="7">Acetyltransferase</fullName>
    </submittedName>
</protein>
<dbReference type="eggNOG" id="COG0454">
    <property type="taxonomic scope" value="Bacteria"/>
</dbReference>
<organism evidence="7 8">
    <name type="scientific">Methylophaga nitratireducenticrescens</name>
    <dbReference type="NCBI Taxonomy" id="754476"/>
    <lineage>
        <taxon>Bacteria</taxon>
        <taxon>Pseudomonadati</taxon>
        <taxon>Pseudomonadota</taxon>
        <taxon>Gammaproteobacteria</taxon>
        <taxon>Thiotrichales</taxon>
        <taxon>Piscirickettsiaceae</taxon>
        <taxon>Methylophaga</taxon>
    </lineage>
</organism>
<evidence type="ECO:0000256" key="4">
    <source>
        <dbReference type="ARBA" id="ARBA00022679"/>
    </source>
</evidence>
<dbReference type="EMBL" id="CP003390">
    <property type="protein sequence ID" value="AFI83689.1"/>
    <property type="molecule type" value="Genomic_DNA"/>
</dbReference>
<comment type="similarity">
    <text evidence="1">Belongs to the acetyltransferase family. GNAT subfamily.</text>
</comment>
<dbReference type="Gene3D" id="3.40.630.30">
    <property type="match status" value="1"/>
</dbReference>
<dbReference type="STRING" id="754476.Q7A_847"/>
<keyword evidence="5" id="KW-0012">Acyltransferase</keyword>